<keyword evidence="2" id="KW-0812">Transmembrane</keyword>
<name>W5Y3C8_9CORY</name>
<evidence type="ECO:0008006" key="5">
    <source>
        <dbReference type="Google" id="ProtNLM"/>
    </source>
</evidence>
<evidence type="ECO:0000256" key="1">
    <source>
        <dbReference type="SAM" id="MobiDB-lite"/>
    </source>
</evidence>
<reference evidence="3 4" key="1">
    <citation type="submission" date="2013-02" db="EMBL/GenBank/DDBJ databases">
        <title>The complete genome sequence of Corynebacterium vitaeruminis DSM 20294.</title>
        <authorList>
            <person name="Ruckert C."/>
            <person name="Albersmeier A."/>
            <person name="Kalinowski J."/>
        </authorList>
    </citation>
    <scope>NUCLEOTIDE SEQUENCE [LARGE SCALE GENOMIC DNA]</scope>
    <source>
        <strain evidence="4">ATCC 10234</strain>
    </source>
</reference>
<feature type="region of interest" description="Disordered" evidence="1">
    <location>
        <begin position="101"/>
        <end position="131"/>
    </location>
</feature>
<protein>
    <recommendedName>
        <fullName evidence="5">Integral membrane protein</fullName>
    </recommendedName>
</protein>
<sequence>MRSKSVWVHRSAIIAAFVVLALSSLIPAIVLQGIKPIPVNTSRTVSTEPAATKLYDPQASCPEGSPRSCYVVDTFSSLQRTLQTSASEKRDEVNLAVNEELVRTSAPDATTSSTESADASNTAPGNQTDAEKLISVDDSLRLIRHSTYPVVDTVSHLSLTAPSLGVDISTGDFARGGLQYFFPFETERRSYQYFDVIAQQSAPLDYVGLEGETYVFTQKIPAVSLREAVTRSFTHPTDLSDEPGAQSSQSDLSDEERQRVDKLQVTGPASEFYPASDTAPTGTVVLDPYYAATRTLWVEPKSGTIVNQVEDMFVFLARNQQEADDTVAAGSDDYRTLLQTSLAWDNETRETAWAQARPVVSTLYYLKLSAFLARVLAGILLVYGLVRFNRVRKS</sequence>
<evidence type="ECO:0000313" key="4">
    <source>
        <dbReference type="Proteomes" id="UP000019222"/>
    </source>
</evidence>
<dbReference type="KEGG" id="cvt:B843_11950"/>
<keyword evidence="4" id="KW-1185">Reference proteome</keyword>
<dbReference type="AlphaFoldDB" id="W5Y3C8"/>
<feature type="transmembrane region" description="Helical" evidence="2">
    <location>
        <begin position="364"/>
        <end position="386"/>
    </location>
</feature>
<dbReference type="eggNOG" id="ENOG5031U1J">
    <property type="taxonomic scope" value="Bacteria"/>
</dbReference>
<dbReference type="RefSeq" id="WP_025253749.1">
    <property type="nucleotide sequence ID" value="NZ_CP004353.1"/>
</dbReference>
<dbReference type="PATRIC" id="fig|1224164.3.peg.2410"/>
<dbReference type="HOGENOM" id="CLU_045231_1_0_11"/>
<dbReference type="STRING" id="1224164.B843_11950"/>
<gene>
    <name evidence="3" type="ORF">B843_11950</name>
</gene>
<organism evidence="3 4">
    <name type="scientific">Corynebacterium vitaeruminis DSM 20294</name>
    <dbReference type="NCBI Taxonomy" id="1224164"/>
    <lineage>
        <taxon>Bacteria</taxon>
        <taxon>Bacillati</taxon>
        <taxon>Actinomycetota</taxon>
        <taxon>Actinomycetes</taxon>
        <taxon>Mycobacteriales</taxon>
        <taxon>Corynebacteriaceae</taxon>
        <taxon>Corynebacterium</taxon>
    </lineage>
</organism>
<evidence type="ECO:0000313" key="3">
    <source>
        <dbReference type="EMBL" id="AHI23766.1"/>
    </source>
</evidence>
<evidence type="ECO:0000256" key="2">
    <source>
        <dbReference type="SAM" id="Phobius"/>
    </source>
</evidence>
<dbReference type="InterPro" id="IPR021424">
    <property type="entry name" value="PorA"/>
</dbReference>
<dbReference type="EMBL" id="CP004353">
    <property type="protein sequence ID" value="AHI23766.1"/>
    <property type="molecule type" value="Genomic_DNA"/>
</dbReference>
<accession>W5Y3C8</accession>
<keyword evidence="2" id="KW-0472">Membrane</keyword>
<feature type="region of interest" description="Disordered" evidence="1">
    <location>
        <begin position="234"/>
        <end position="260"/>
    </location>
</feature>
<dbReference type="Pfam" id="PF11271">
    <property type="entry name" value="PorA"/>
    <property type="match status" value="1"/>
</dbReference>
<keyword evidence="2" id="KW-1133">Transmembrane helix</keyword>
<feature type="compositionally biased region" description="Low complexity" evidence="1">
    <location>
        <begin position="104"/>
        <end position="123"/>
    </location>
</feature>
<proteinExistence type="predicted"/>
<dbReference type="Proteomes" id="UP000019222">
    <property type="component" value="Chromosome"/>
</dbReference>